<comment type="subcellular location">
    <subcellularLocation>
        <location evidence="8">Cytoplasm</location>
    </subcellularLocation>
</comment>
<dbReference type="NCBIfam" id="NF010697">
    <property type="entry name" value="PRK14097.1"/>
    <property type="match status" value="1"/>
</dbReference>
<dbReference type="AlphaFoldDB" id="A0A3S9VP50"/>
<evidence type="ECO:0000256" key="7">
    <source>
        <dbReference type="ARBA" id="ARBA00029321"/>
    </source>
</evidence>
<evidence type="ECO:0000256" key="9">
    <source>
        <dbReference type="RuleBase" id="RU000612"/>
    </source>
</evidence>
<evidence type="ECO:0000256" key="5">
    <source>
        <dbReference type="ARBA" id="ARBA00023152"/>
    </source>
</evidence>
<dbReference type="Proteomes" id="UP000270673">
    <property type="component" value="Chromosome"/>
</dbReference>
<dbReference type="CDD" id="cd05016">
    <property type="entry name" value="SIS_PGI_2"/>
    <property type="match status" value="1"/>
</dbReference>
<dbReference type="EMBL" id="CP032819">
    <property type="protein sequence ID" value="AZS28334.1"/>
    <property type="molecule type" value="Genomic_DNA"/>
</dbReference>
<evidence type="ECO:0000256" key="3">
    <source>
        <dbReference type="ARBA" id="ARBA00022432"/>
    </source>
</evidence>
<dbReference type="EC" id="5.3.1.9" evidence="8"/>
<dbReference type="PANTHER" id="PTHR11469">
    <property type="entry name" value="GLUCOSE-6-PHOSPHATE ISOMERASE"/>
    <property type="match status" value="1"/>
</dbReference>
<dbReference type="PROSITE" id="PS51463">
    <property type="entry name" value="P_GLUCOSE_ISOMERASE_3"/>
    <property type="match status" value="1"/>
</dbReference>
<comment type="caution">
    <text evidence="8">Lacks conserved residue(s) required for the propagation of feature annotation.</text>
</comment>
<dbReference type="SUPFAM" id="SSF53697">
    <property type="entry name" value="SIS domain"/>
    <property type="match status" value="1"/>
</dbReference>
<dbReference type="GO" id="GO:0004347">
    <property type="term" value="F:glucose-6-phosphate isomerase activity"/>
    <property type="evidence" value="ECO:0007669"/>
    <property type="project" value="UniProtKB-UniRule"/>
</dbReference>
<dbReference type="CDD" id="cd05015">
    <property type="entry name" value="SIS_PGI_1"/>
    <property type="match status" value="1"/>
</dbReference>
<dbReference type="PANTHER" id="PTHR11469:SF1">
    <property type="entry name" value="GLUCOSE-6-PHOSPHATE ISOMERASE"/>
    <property type="match status" value="1"/>
</dbReference>
<dbReference type="Gene3D" id="3.40.50.10490">
    <property type="entry name" value="Glucose-6-phosphate isomerase like protein, domain 1"/>
    <property type="match status" value="2"/>
</dbReference>
<dbReference type="InterPro" id="IPR046348">
    <property type="entry name" value="SIS_dom_sf"/>
</dbReference>
<evidence type="ECO:0000256" key="8">
    <source>
        <dbReference type="HAMAP-Rule" id="MF_00473"/>
    </source>
</evidence>
<keyword evidence="4 8" id="KW-0963">Cytoplasm</keyword>
<feature type="active site" evidence="8">
    <location>
        <position position="417"/>
    </location>
</feature>
<dbReference type="FunFam" id="3.40.50.10490:FF:000015">
    <property type="entry name" value="Glucose-6-phosphate isomerase"/>
    <property type="match status" value="1"/>
</dbReference>
<evidence type="ECO:0000256" key="6">
    <source>
        <dbReference type="ARBA" id="ARBA00023235"/>
    </source>
</evidence>
<dbReference type="RefSeq" id="WP_106625223.1">
    <property type="nucleotide sequence ID" value="NZ_CP032819.1"/>
</dbReference>
<keyword evidence="6 8" id="KW-0413">Isomerase</keyword>
<evidence type="ECO:0000256" key="4">
    <source>
        <dbReference type="ARBA" id="ARBA00022490"/>
    </source>
</evidence>
<dbReference type="KEGG" id="buy:D8S85_01380"/>
<organism evidence="10 11">
    <name type="scientific">Butyricimonas faecalis</name>
    <dbReference type="NCBI Taxonomy" id="2093856"/>
    <lineage>
        <taxon>Bacteria</taxon>
        <taxon>Pseudomonadati</taxon>
        <taxon>Bacteroidota</taxon>
        <taxon>Bacteroidia</taxon>
        <taxon>Bacteroidales</taxon>
        <taxon>Odoribacteraceae</taxon>
        <taxon>Butyricimonas</taxon>
    </lineage>
</organism>
<dbReference type="Pfam" id="PF00342">
    <property type="entry name" value="PGI"/>
    <property type="match status" value="1"/>
</dbReference>
<keyword evidence="3 8" id="KW-0312">Gluconeogenesis</keyword>
<comment type="catalytic activity">
    <reaction evidence="7 8 9">
        <text>alpha-D-glucose 6-phosphate = beta-D-fructose 6-phosphate</text>
        <dbReference type="Rhea" id="RHEA:11816"/>
        <dbReference type="ChEBI" id="CHEBI:57634"/>
        <dbReference type="ChEBI" id="CHEBI:58225"/>
        <dbReference type="EC" id="5.3.1.9"/>
    </reaction>
</comment>
<dbReference type="GO" id="GO:0051156">
    <property type="term" value="P:glucose 6-phosphate metabolic process"/>
    <property type="evidence" value="ECO:0007669"/>
    <property type="project" value="TreeGrafter"/>
</dbReference>
<dbReference type="GO" id="GO:0006094">
    <property type="term" value="P:gluconeogenesis"/>
    <property type="evidence" value="ECO:0007669"/>
    <property type="project" value="UniProtKB-UniRule"/>
</dbReference>
<dbReference type="GO" id="GO:0006096">
    <property type="term" value="P:glycolytic process"/>
    <property type="evidence" value="ECO:0007669"/>
    <property type="project" value="UniProtKB-UniRule"/>
</dbReference>
<evidence type="ECO:0000256" key="1">
    <source>
        <dbReference type="ARBA" id="ARBA00004926"/>
    </source>
</evidence>
<dbReference type="PROSITE" id="PS00765">
    <property type="entry name" value="P_GLUCOSE_ISOMERASE_1"/>
    <property type="match status" value="1"/>
</dbReference>
<comment type="pathway">
    <text evidence="1 8 9">Carbohydrate degradation; glycolysis; D-glyceraldehyde 3-phosphate and glycerone phosphate from D-glucose: step 2/4.</text>
</comment>
<name>A0A3S9VP50_9BACT</name>
<dbReference type="PRINTS" id="PR00662">
    <property type="entry name" value="G6PISOMERASE"/>
</dbReference>
<reference evidence="10 11" key="1">
    <citation type="submission" date="2018-10" db="EMBL/GenBank/DDBJ databases">
        <title>Butyricimonas faecalis sp. nov., isolated from human faeces and emended description of the genus Butyricimonas.</title>
        <authorList>
            <person name="Le Roy T."/>
            <person name="Van der Smissen P."/>
            <person name="Paquot A."/>
            <person name="Delzenne N."/>
            <person name="Muccioli G."/>
            <person name="Collet J.-F."/>
            <person name="Cani P.D."/>
        </authorList>
    </citation>
    <scope>NUCLEOTIDE SEQUENCE [LARGE SCALE GENOMIC DNA]</scope>
    <source>
        <strain evidence="10 11">H184</strain>
    </source>
</reference>
<dbReference type="GO" id="GO:0005829">
    <property type="term" value="C:cytosol"/>
    <property type="evidence" value="ECO:0007669"/>
    <property type="project" value="TreeGrafter"/>
</dbReference>
<dbReference type="HAMAP" id="MF_00473">
    <property type="entry name" value="G6P_isomerase"/>
    <property type="match status" value="1"/>
</dbReference>
<dbReference type="UniPathway" id="UPA00138"/>
<evidence type="ECO:0000313" key="10">
    <source>
        <dbReference type="EMBL" id="AZS28334.1"/>
    </source>
</evidence>
<dbReference type="GO" id="GO:0048029">
    <property type="term" value="F:monosaccharide binding"/>
    <property type="evidence" value="ECO:0007669"/>
    <property type="project" value="TreeGrafter"/>
</dbReference>
<evidence type="ECO:0000256" key="2">
    <source>
        <dbReference type="ARBA" id="ARBA00006604"/>
    </source>
</evidence>
<dbReference type="InterPro" id="IPR018189">
    <property type="entry name" value="Phosphoglucose_isomerase_CS"/>
</dbReference>
<dbReference type="GO" id="GO:0097367">
    <property type="term" value="F:carbohydrate derivative binding"/>
    <property type="evidence" value="ECO:0007669"/>
    <property type="project" value="InterPro"/>
</dbReference>
<accession>A0A3S9VP50</accession>
<dbReference type="PROSITE" id="PS00174">
    <property type="entry name" value="P_GLUCOSE_ISOMERASE_2"/>
    <property type="match status" value="1"/>
</dbReference>
<comment type="similarity">
    <text evidence="2 8 9">Belongs to the GPI family.</text>
</comment>
<dbReference type="InterPro" id="IPR001672">
    <property type="entry name" value="G6P_Isomerase"/>
</dbReference>
<feature type="active site" description="Proton donor" evidence="8">
    <location>
        <position position="282"/>
    </location>
</feature>
<keyword evidence="11" id="KW-1185">Reference proteome</keyword>
<comment type="pathway">
    <text evidence="8">Carbohydrate biosynthesis; gluconeogenesis.</text>
</comment>
<dbReference type="InterPro" id="IPR035476">
    <property type="entry name" value="SIS_PGI_1"/>
</dbReference>
<dbReference type="OrthoDB" id="140919at2"/>
<keyword evidence="5 8" id="KW-0324">Glycolysis</keyword>
<dbReference type="UniPathway" id="UPA00109">
    <property type="reaction ID" value="UER00181"/>
</dbReference>
<comment type="function">
    <text evidence="8">Catalyzes the reversible isomerization of glucose-6-phosphate to fructose-6-phosphate.</text>
</comment>
<sequence>MDRIKLDYSKVLPFVGEQEIAVQREKATKALKGLEDGTCKGRDFLGWLDLPVCITDDELNRISACAGKLREQTDVVVIVGIGGSYLGAKAVIEAMSSSFDACSGMKVVFAGNNVSEDYLYELQAFLKDKKFGICVISKSGTTTEPAVAFRLLKDQLIEQEGLAVARERIVAITDEKKGALRTMADREGYETFVIPDNVGGRYSVLTPVGLLPVAIAGFDVRALVKGAVDMRMYEKGNGAELSATYAAVRNTLYEKGYVIEITVNFNPKLHYVAEWWKQLYGESEGKENKGIFPASVDFTTDLHSMGQYIQEGRRILFETVLSIDKTKYWLQVPHDVHDFDKLNYLAGKRIDEVNKMAELGTQLAHVDGGVPNIRIIIPELTEYYLGQLFYFYELACGISGGILGVNTFDQPGVEAYKNNMFMLLGKPGYEKK</sequence>
<gene>
    <name evidence="8" type="primary">pgi</name>
    <name evidence="10" type="ORF">D8S85_01380</name>
</gene>
<protein>
    <recommendedName>
        <fullName evidence="8">Glucose-6-phosphate isomerase</fullName>
        <shortName evidence="8">GPI</shortName>
        <ecNumber evidence="8">5.3.1.9</ecNumber>
    </recommendedName>
    <alternativeName>
        <fullName evidence="8">Phosphoglucose isomerase</fullName>
        <shortName evidence="8">PGI</shortName>
    </alternativeName>
    <alternativeName>
        <fullName evidence="8">Phosphohexose isomerase</fullName>
        <shortName evidence="8">PHI</shortName>
    </alternativeName>
</protein>
<dbReference type="InterPro" id="IPR035482">
    <property type="entry name" value="SIS_PGI_2"/>
</dbReference>
<dbReference type="FunFam" id="3.40.50.10490:FF:000016">
    <property type="entry name" value="Glucose-6-phosphate isomerase"/>
    <property type="match status" value="1"/>
</dbReference>
<proteinExistence type="inferred from homology"/>
<evidence type="ECO:0000313" key="11">
    <source>
        <dbReference type="Proteomes" id="UP000270673"/>
    </source>
</evidence>